<organism evidence="2 3">
    <name type="scientific">Parnassius mnemosyne</name>
    <name type="common">clouded apollo</name>
    <dbReference type="NCBI Taxonomy" id="213953"/>
    <lineage>
        <taxon>Eukaryota</taxon>
        <taxon>Metazoa</taxon>
        <taxon>Ecdysozoa</taxon>
        <taxon>Arthropoda</taxon>
        <taxon>Hexapoda</taxon>
        <taxon>Insecta</taxon>
        <taxon>Pterygota</taxon>
        <taxon>Neoptera</taxon>
        <taxon>Endopterygota</taxon>
        <taxon>Lepidoptera</taxon>
        <taxon>Glossata</taxon>
        <taxon>Ditrysia</taxon>
        <taxon>Papilionoidea</taxon>
        <taxon>Papilionidae</taxon>
        <taxon>Parnassiinae</taxon>
        <taxon>Parnassini</taxon>
        <taxon>Parnassius</taxon>
        <taxon>Driopa</taxon>
    </lineage>
</organism>
<gene>
    <name evidence="2" type="ORF">PARMNEM_LOCUS16888</name>
</gene>
<evidence type="ECO:0000313" key="3">
    <source>
        <dbReference type="Proteomes" id="UP001314205"/>
    </source>
</evidence>
<feature type="compositionally biased region" description="Polar residues" evidence="1">
    <location>
        <begin position="113"/>
        <end position="129"/>
    </location>
</feature>
<feature type="region of interest" description="Disordered" evidence="1">
    <location>
        <begin position="85"/>
        <end position="136"/>
    </location>
</feature>
<keyword evidence="3" id="KW-1185">Reference proteome</keyword>
<dbReference type="Proteomes" id="UP001314205">
    <property type="component" value="Unassembled WGS sequence"/>
</dbReference>
<dbReference type="AlphaFoldDB" id="A0AAV1LS35"/>
<dbReference type="EMBL" id="CAVLGL010000095">
    <property type="protein sequence ID" value="CAK1597760.1"/>
    <property type="molecule type" value="Genomic_DNA"/>
</dbReference>
<name>A0AAV1LS35_9NEOP</name>
<protein>
    <submittedName>
        <fullName evidence="2">Uncharacterized protein</fullName>
    </submittedName>
</protein>
<feature type="compositionally biased region" description="Polar residues" evidence="1">
    <location>
        <begin position="85"/>
        <end position="96"/>
    </location>
</feature>
<comment type="caution">
    <text evidence="2">The sequence shown here is derived from an EMBL/GenBank/DDBJ whole genome shotgun (WGS) entry which is preliminary data.</text>
</comment>
<sequence>MECFLCNSLRKDERFRPKRELIKKFTKEIYASCKSILNARIHFKHKFSDVILPESWDDEVIGYHFKCYKDFRVATKYLQYLSNEPTSTQASTQGDLSTPSTSTTTAPMEVQTEDLNTASCSNPQVATSDSRYRKNS</sequence>
<proteinExistence type="predicted"/>
<evidence type="ECO:0000313" key="2">
    <source>
        <dbReference type="EMBL" id="CAK1597760.1"/>
    </source>
</evidence>
<accession>A0AAV1LS35</accession>
<evidence type="ECO:0000256" key="1">
    <source>
        <dbReference type="SAM" id="MobiDB-lite"/>
    </source>
</evidence>
<reference evidence="2 3" key="1">
    <citation type="submission" date="2023-11" db="EMBL/GenBank/DDBJ databases">
        <authorList>
            <person name="Hedman E."/>
            <person name="Englund M."/>
            <person name="Stromberg M."/>
            <person name="Nyberg Akerstrom W."/>
            <person name="Nylinder S."/>
            <person name="Jareborg N."/>
            <person name="Kallberg Y."/>
            <person name="Kronander E."/>
        </authorList>
    </citation>
    <scope>NUCLEOTIDE SEQUENCE [LARGE SCALE GENOMIC DNA]</scope>
</reference>